<protein>
    <submittedName>
        <fullName evidence="2">Uncharacterized protein</fullName>
    </submittedName>
</protein>
<dbReference type="EMBL" id="GG672896">
    <property type="protein sequence ID" value="EER16557.1"/>
    <property type="molecule type" value="Genomic_DNA"/>
</dbReference>
<keyword evidence="3" id="KW-1185">Reference proteome</keyword>
<evidence type="ECO:0000313" key="3">
    <source>
        <dbReference type="Proteomes" id="UP000007800"/>
    </source>
</evidence>
<evidence type="ECO:0000256" key="1">
    <source>
        <dbReference type="SAM" id="Phobius"/>
    </source>
</evidence>
<gene>
    <name evidence="2" type="ORF">Pmar_PMAR005588</name>
</gene>
<organism evidence="3">
    <name type="scientific">Perkinsus marinus (strain ATCC 50983 / TXsc)</name>
    <dbReference type="NCBI Taxonomy" id="423536"/>
    <lineage>
        <taxon>Eukaryota</taxon>
        <taxon>Sar</taxon>
        <taxon>Alveolata</taxon>
        <taxon>Perkinsozoa</taxon>
        <taxon>Perkinsea</taxon>
        <taxon>Perkinsida</taxon>
        <taxon>Perkinsidae</taxon>
        <taxon>Perkinsus</taxon>
    </lineage>
</organism>
<reference evidence="2 3" key="1">
    <citation type="submission" date="2008-07" db="EMBL/GenBank/DDBJ databases">
        <authorList>
            <person name="El-Sayed N."/>
            <person name="Caler E."/>
            <person name="Inman J."/>
            <person name="Amedeo P."/>
            <person name="Hass B."/>
            <person name="Wortman J."/>
        </authorList>
    </citation>
    <scope>NUCLEOTIDE SEQUENCE [LARGE SCALE GENOMIC DNA]</scope>
    <source>
        <strain evidence="3">ATCC 50983 / TXsc</strain>
    </source>
</reference>
<keyword evidence="1" id="KW-1133">Transmembrane helix</keyword>
<dbReference type="GeneID" id="9063641"/>
<accession>C5KG36</accession>
<proteinExistence type="predicted"/>
<keyword evidence="1" id="KW-0812">Transmembrane</keyword>
<dbReference type="Proteomes" id="UP000007800">
    <property type="component" value="Unassembled WGS sequence"/>
</dbReference>
<feature type="non-terminal residue" evidence="2">
    <location>
        <position position="78"/>
    </location>
</feature>
<name>C5KG36_PERM5</name>
<dbReference type="InParanoid" id="C5KG36"/>
<evidence type="ECO:0000313" key="2">
    <source>
        <dbReference type="EMBL" id="EER16557.1"/>
    </source>
</evidence>
<dbReference type="AlphaFoldDB" id="C5KG36"/>
<keyword evidence="1" id="KW-0472">Membrane</keyword>
<sequence>MSENEHECTEGADRDDFSREVFGDGLESAIADNDGDVDFASFLILARRMKMGGYNPVTFFCVGTLLNLALVYDPVGSL</sequence>
<feature type="transmembrane region" description="Helical" evidence="1">
    <location>
        <begin position="53"/>
        <end position="72"/>
    </location>
</feature>
<dbReference type="RefSeq" id="XP_002784761.1">
    <property type="nucleotide sequence ID" value="XM_002784715.1"/>
</dbReference>